<evidence type="ECO:0000256" key="5">
    <source>
        <dbReference type="SAM" id="MobiDB-lite"/>
    </source>
</evidence>
<dbReference type="SUPFAM" id="SSF103473">
    <property type="entry name" value="MFS general substrate transporter"/>
    <property type="match status" value="1"/>
</dbReference>
<dbReference type="PANTHER" id="PTHR23294">
    <property type="entry name" value="ET TRANSLATION PRODUCT-RELATED"/>
    <property type="match status" value="1"/>
</dbReference>
<comment type="subcellular location">
    <subcellularLocation>
        <location evidence="1">Membrane</location>
        <topology evidence="1">Multi-pass membrane protein</topology>
    </subcellularLocation>
</comment>
<dbReference type="Pfam" id="PF05978">
    <property type="entry name" value="UNC-93"/>
    <property type="match status" value="1"/>
</dbReference>
<feature type="transmembrane region" description="Helical" evidence="6">
    <location>
        <begin position="206"/>
        <end position="224"/>
    </location>
</feature>
<feature type="transmembrane region" description="Helical" evidence="6">
    <location>
        <begin position="132"/>
        <end position="152"/>
    </location>
</feature>
<keyword evidence="2 6" id="KW-0812">Transmembrane</keyword>
<name>A0A9P6CX79_9AGAR</name>
<comment type="caution">
    <text evidence="7">The sequence shown here is derived from an EMBL/GenBank/DDBJ whole genome shotgun (WGS) entry which is preliminary data.</text>
</comment>
<dbReference type="Proteomes" id="UP000807469">
    <property type="component" value="Unassembled WGS sequence"/>
</dbReference>
<reference evidence="7" key="1">
    <citation type="submission" date="2020-11" db="EMBL/GenBank/DDBJ databases">
        <authorList>
            <consortium name="DOE Joint Genome Institute"/>
            <person name="Ahrendt S."/>
            <person name="Riley R."/>
            <person name="Andreopoulos W."/>
            <person name="Labutti K."/>
            <person name="Pangilinan J."/>
            <person name="Ruiz-Duenas F.J."/>
            <person name="Barrasa J.M."/>
            <person name="Sanchez-Garcia M."/>
            <person name="Camarero S."/>
            <person name="Miyauchi S."/>
            <person name="Serrano A."/>
            <person name="Linde D."/>
            <person name="Babiker R."/>
            <person name="Drula E."/>
            <person name="Ayuso-Fernandez I."/>
            <person name="Pacheco R."/>
            <person name="Padilla G."/>
            <person name="Ferreira P."/>
            <person name="Barriuso J."/>
            <person name="Kellner H."/>
            <person name="Castanera R."/>
            <person name="Alfaro M."/>
            <person name="Ramirez L."/>
            <person name="Pisabarro A.G."/>
            <person name="Kuo A."/>
            <person name="Tritt A."/>
            <person name="Lipzen A."/>
            <person name="He G."/>
            <person name="Yan M."/>
            <person name="Ng V."/>
            <person name="Cullen D."/>
            <person name="Martin F."/>
            <person name="Rosso M.-N."/>
            <person name="Henrissat B."/>
            <person name="Hibbett D."/>
            <person name="Martinez A.T."/>
            <person name="Grigoriev I.V."/>
        </authorList>
    </citation>
    <scope>NUCLEOTIDE SEQUENCE</scope>
    <source>
        <strain evidence="7">CIRM-BRFM 674</strain>
    </source>
</reference>
<dbReference type="EMBL" id="MU155311">
    <property type="protein sequence ID" value="KAF9476004.1"/>
    <property type="molecule type" value="Genomic_DNA"/>
</dbReference>
<dbReference type="PANTHER" id="PTHR23294:SF59">
    <property type="entry name" value="UNC93-LIKE PROTEIN C922.05C"/>
    <property type="match status" value="1"/>
</dbReference>
<dbReference type="InterPro" id="IPR051617">
    <property type="entry name" value="UNC-93-like_regulator"/>
</dbReference>
<feature type="transmembrane region" description="Helical" evidence="6">
    <location>
        <begin position="107"/>
        <end position="126"/>
    </location>
</feature>
<evidence type="ECO:0000256" key="2">
    <source>
        <dbReference type="ARBA" id="ARBA00022692"/>
    </source>
</evidence>
<evidence type="ECO:0000313" key="8">
    <source>
        <dbReference type="Proteomes" id="UP000807469"/>
    </source>
</evidence>
<feature type="transmembrane region" description="Helical" evidence="6">
    <location>
        <begin position="438"/>
        <end position="457"/>
    </location>
</feature>
<evidence type="ECO:0000256" key="6">
    <source>
        <dbReference type="SAM" id="Phobius"/>
    </source>
</evidence>
<feature type="transmembrane region" description="Helical" evidence="6">
    <location>
        <begin position="173"/>
        <end position="194"/>
    </location>
</feature>
<feature type="transmembrane region" description="Helical" evidence="6">
    <location>
        <begin position="469"/>
        <end position="486"/>
    </location>
</feature>
<dbReference type="AlphaFoldDB" id="A0A9P6CX79"/>
<feature type="transmembrane region" description="Helical" evidence="6">
    <location>
        <begin position="327"/>
        <end position="346"/>
    </location>
</feature>
<feature type="compositionally biased region" description="Basic and acidic residues" evidence="5">
    <location>
        <begin position="1"/>
        <end position="11"/>
    </location>
</feature>
<dbReference type="OrthoDB" id="196103at2759"/>
<sequence>MADIAENEKRLGYNSGTDSESGSAQGVAIYELPKGIKGVYYNPVTQVVMLGFVCFMCPGLFNALTGLGGGGQLDATTASNANATLYATFAAGAFFSGSVNNKLGSRLTLLLGTTGYSLYIGSYLALNIHPKAGGFVIASGAILGICAGLLWTAQGSLMLSYATEDQKGKFIGIFWAIFNLGAVVGASVSLGQNFHSKANAVGNGTYIGFLILTLIGVTIPIFMADPEKMIRTDGTKVTTPRHPSWKVEFYGLYLTLRTDPMVILLFPMFLASNWFYTWQFNEYNQALFNIRARSLNNLVYWLAQILGSLSIGFLLDQTFISRRVRAFSAWCILLGMVFIVHTWAFFYQRQYTRTSLPPEATKIDIFDHGYASRILVYIFCGLLDAMWQTTAYWLIGAMSNDPAKLAYFAGFYKSVQSAGGAGAWAADARLTPYMNMFISTWVILVAGLVFALPMIHLRVKNYTELTDEILCVFSLTPFLFLFLWALL</sequence>
<organism evidence="7 8">
    <name type="scientific">Pholiota conissans</name>
    <dbReference type="NCBI Taxonomy" id="109636"/>
    <lineage>
        <taxon>Eukaryota</taxon>
        <taxon>Fungi</taxon>
        <taxon>Dikarya</taxon>
        <taxon>Basidiomycota</taxon>
        <taxon>Agaricomycotina</taxon>
        <taxon>Agaricomycetes</taxon>
        <taxon>Agaricomycetidae</taxon>
        <taxon>Agaricales</taxon>
        <taxon>Agaricineae</taxon>
        <taxon>Strophariaceae</taxon>
        <taxon>Pholiota</taxon>
    </lineage>
</organism>
<evidence type="ECO:0000256" key="3">
    <source>
        <dbReference type="ARBA" id="ARBA00022989"/>
    </source>
</evidence>
<feature type="transmembrane region" description="Helical" evidence="6">
    <location>
        <begin position="298"/>
        <end position="315"/>
    </location>
</feature>
<dbReference type="GO" id="GO:0016020">
    <property type="term" value="C:membrane"/>
    <property type="evidence" value="ECO:0007669"/>
    <property type="project" value="UniProtKB-SubCell"/>
</dbReference>
<accession>A0A9P6CX79</accession>
<proteinExistence type="predicted"/>
<gene>
    <name evidence="7" type="ORF">BDN70DRAFT_935439</name>
</gene>
<feature type="transmembrane region" description="Helical" evidence="6">
    <location>
        <begin position="39"/>
        <end position="61"/>
    </location>
</feature>
<keyword evidence="3 6" id="KW-1133">Transmembrane helix</keyword>
<dbReference type="InterPro" id="IPR010291">
    <property type="entry name" value="Ion_channel_UNC-93"/>
</dbReference>
<evidence type="ECO:0000313" key="7">
    <source>
        <dbReference type="EMBL" id="KAF9476004.1"/>
    </source>
</evidence>
<feature type="transmembrane region" description="Helical" evidence="6">
    <location>
        <begin position="261"/>
        <end position="278"/>
    </location>
</feature>
<feature type="region of interest" description="Disordered" evidence="5">
    <location>
        <begin position="1"/>
        <end position="22"/>
    </location>
</feature>
<keyword evidence="4 6" id="KW-0472">Membrane</keyword>
<dbReference type="Gene3D" id="1.20.1250.20">
    <property type="entry name" value="MFS general substrate transporter like domains"/>
    <property type="match status" value="1"/>
</dbReference>
<keyword evidence="8" id="KW-1185">Reference proteome</keyword>
<protein>
    <submittedName>
        <fullName evidence="7">MFS general substrate transporter</fullName>
    </submittedName>
</protein>
<evidence type="ECO:0000256" key="4">
    <source>
        <dbReference type="ARBA" id="ARBA00023136"/>
    </source>
</evidence>
<dbReference type="InterPro" id="IPR036259">
    <property type="entry name" value="MFS_trans_sf"/>
</dbReference>
<evidence type="ECO:0000256" key="1">
    <source>
        <dbReference type="ARBA" id="ARBA00004141"/>
    </source>
</evidence>
<feature type="transmembrane region" description="Helical" evidence="6">
    <location>
        <begin position="374"/>
        <end position="395"/>
    </location>
</feature>